<protein>
    <submittedName>
        <fullName evidence="2">Uncharacterized protein</fullName>
    </submittedName>
</protein>
<reference evidence="2 3" key="1">
    <citation type="journal article" date="2009" name="Stand. Genomic Sci.">
        <title>Complete genome sequence of Saccharomonospora viridis type strain (P101).</title>
        <authorList>
            <person name="Pati A."/>
            <person name="Sikorski J."/>
            <person name="Nolan M."/>
            <person name="Lapidus A."/>
            <person name="Copeland A."/>
            <person name="Glavina Del Rio T."/>
            <person name="Lucas S."/>
            <person name="Chen F."/>
            <person name="Tice H."/>
            <person name="Pitluck S."/>
            <person name="Cheng J.F."/>
            <person name="Chertkov O."/>
            <person name="Brettin T."/>
            <person name="Han C."/>
            <person name="Detter J.C."/>
            <person name="Kuske C."/>
            <person name="Bruce D."/>
            <person name="Goodwin L."/>
            <person name="Chain P."/>
            <person name="D'haeseleer P."/>
            <person name="Chen A."/>
            <person name="Palaniappan K."/>
            <person name="Ivanova N."/>
            <person name="Mavromatis K."/>
            <person name="Mikhailova N."/>
            <person name="Rohde M."/>
            <person name="Tindall B.J."/>
            <person name="Goker M."/>
            <person name="Bristow J."/>
            <person name="Eisen J.A."/>
            <person name="Markowitz V."/>
            <person name="Hugenholtz P."/>
            <person name="Kyrpides N.C."/>
            <person name="Klenk H.P."/>
        </authorList>
    </citation>
    <scope>NUCLEOTIDE SEQUENCE [LARGE SCALE GENOMIC DNA]</scope>
    <source>
        <strain evidence="3">ATCC 15386 / DSM 43017 / JCM 3036 / NBRC 12207 / P101</strain>
    </source>
</reference>
<evidence type="ECO:0000313" key="2">
    <source>
        <dbReference type="EMBL" id="ACU98613.1"/>
    </source>
</evidence>
<dbReference type="RefSeq" id="WP_015787923.1">
    <property type="nucleotide sequence ID" value="NC_013159.1"/>
</dbReference>
<gene>
    <name evidence="2" type="ordered locus">Svir_36610</name>
</gene>
<dbReference type="Proteomes" id="UP000000841">
    <property type="component" value="Chromosome"/>
</dbReference>
<evidence type="ECO:0000256" key="1">
    <source>
        <dbReference type="SAM" id="MobiDB-lite"/>
    </source>
</evidence>
<evidence type="ECO:0000313" key="3">
    <source>
        <dbReference type="Proteomes" id="UP000000841"/>
    </source>
</evidence>
<sequence>MTTPHKSTGASPTTKTVACTDSAQRPREVTTYQGGHHVVLLAPPIGAALMTPEAARELARHLEEHAQAIELRRDSCRVLPFTRV</sequence>
<keyword evidence="3" id="KW-1185">Reference proteome</keyword>
<dbReference type="AlphaFoldDB" id="C7MR27"/>
<dbReference type="EMBL" id="CP001683">
    <property type="protein sequence ID" value="ACU98613.1"/>
    <property type="molecule type" value="Genomic_DNA"/>
</dbReference>
<name>C7MR27_SACVD</name>
<dbReference type="STRING" id="471857.Svir_36610"/>
<feature type="compositionally biased region" description="Polar residues" evidence="1">
    <location>
        <begin position="1"/>
        <end position="23"/>
    </location>
</feature>
<proteinExistence type="predicted"/>
<accession>C7MR27</accession>
<dbReference type="HOGENOM" id="CLU_2525556_0_0_11"/>
<dbReference type="KEGG" id="svi:Svir_36610"/>
<organism evidence="2 3">
    <name type="scientific">Saccharomonospora viridis (strain ATCC 15386 / DSM 43017 / JCM 3036 / CCUG 5913 / NBRC 12207 / NCIMB 9602 / P101)</name>
    <name type="common">Thermoactinomyces viridis</name>
    <dbReference type="NCBI Taxonomy" id="471857"/>
    <lineage>
        <taxon>Bacteria</taxon>
        <taxon>Bacillati</taxon>
        <taxon>Actinomycetota</taxon>
        <taxon>Actinomycetes</taxon>
        <taxon>Pseudonocardiales</taxon>
        <taxon>Pseudonocardiaceae</taxon>
        <taxon>Saccharomonospora</taxon>
    </lineage>
</organism>
<feature type="region of interest" description="Disordered" evidence="1">
    <location>
        <begin position="1"/>
        <end position="25"/>
    </location>
</feature>